<dbReference type="SMART" id="SM00245">
    <property type="entry name" value="TSPc"/>
    <property type="match status" value="1"/>
</dbReference>
<dbReference type="InterPro" id="IPR005151">
    <property type="entry name" value="Tail-specific_protease"/>
</dbReference>
<keyword evidence="4" id="KW-1185">Reference proteome</keyword>
<evidence type="ECO:0000313" key="4">
    <source>
        <dbReference type="Proteomes" id="UP000198379"/>
    </source>
</evidence>
<dbReference type="GO" id="GO:0008236">
    <property type="term" value="F:serine-type peptidase activity"/>
    <property type="evidence" value="ECO:0007669"/>
    <property type="project" value="InterPro"/>
</dbReference>
<evidence type="ECO:0000256" key="1">
    <source>
        <dbReference type="SAM" id="SignalP"/>
    </source>
</evidence>
<reference evidence="3 4" key="1">
    <citation type="submission" date="2017-06" db="EMBL/GenBank/DDBJ databases">
        <authorList>
            <person name="Kim H.J."/>
            <person name="Triplett B.A."/>
        </authorList>
    </citation>
    <scope>NUCLEOTIDE SEQUENCE [LARGE SCALE GENOMIC DNA]</scope>
    <source>
        <strain evidence="3 4">DSM 25597</strain>
    </source>
</reference>
<protein>
    <submittedName>
        <fullName evidence="3">Peptidase family S41</fullName>
    </submittedName>
</protein>
<dbReference type="Proteomes" id="UP000198379">
    <property type="component" value="Unassembled WGS sequence"/>
</dbReference>
<evidence type="ECO:0000313" key="3">
    <source>
        <dbReference type="EMBL" id="SNR48522.1"/>
    </source>
</evidence>
<organism evidence="3 4">
    <name type="scientific">Dokdonia pacifica</name>
    <dbReference type="NCBI Taxonomy" id="1627892"/>
    <lineage>
        <taxon>Bacteria</taxon>
        <taxon>Pseudomonadati</taxon>
        <taxon>Bacteroidota</taxon>
        <taxon>Flavobacteriia</taxon>
        <taxon>Flavobacteriales</taxon>
        <taxon>Flavobacteriaceae</taxon>
        <taxon>Dokdonia</taxon>
    </lineage>
</organism>
<name>A0A238WPP9_9FLAO</name>
<dbReference type="Pfam" id="PF03572">
    <property type="entry name" value="Peptidase_S41"/>
    <property type="match status" value="1"/>
</dbReference>
<dbReference type="InterPro" id="IPR029045">
    <property type="entry name" value="ClpP/crotonase-like_dom_sf"/>
</dbReference>
<sequence>MKTILIVISFLCISVPSYAQFDPLQERRELVNTIIDLTDTHMCNPAFLETKEWDVFVNYIQSEEVLSLDDAQFKKAFNIATQKLTFSHFYLKYSAKEKRRKAKKTKKRTVTKKAFELSEIDAETALLTVRKFIPNASLMKSLVTEISEKEYKNLIIDVRGNRGGTLDAAVVLGQFITPKMIDAGSYLSRSWFEQNDHYPTPEEITSFPFLQDMTYAGFREAAKKPAFRMVVPPHNNPTFTGKVYVLTDKYTASTCEPFVYLLKEQGVAEIVGEHTAGAMLSGVNFKLNKSLSLFIPVQDYITANGSRLDKIGVAPTIKTAPEDALNTVLELL</sequence>
<accession>A0A238WPP9</accession>
<dbReference type="OrthoDB" id="6397760at2"/>
<dbReference type="RefSeq" id="WP_089370588.1">
    <property type="nucleotide sequence ID" value="NZ_BMEP01000003.1"/>
</dbReference>
<gene>
    <name evidence="3" type="ORF">SAMN06265376_1011304</name>
</gene>
<feature type="chain" id="PRO_5012647210" evidence="1">
    <location>
        <begin position="20"/>
        <end position="332"/>
    </location>
</feature>
<keyword evidence="1" id="KW-0732">Signal</keyword>
<dbReference type="PANTHER" id="PTHR32060">
    <property type="entry name" value="TAIL-SPECIFIC PROTEASE"/>
    <property type="match status" value="1"/>
</dbReference>
<evidence type="ECO:0000259" key="2">
    <source>
        <dbReference type="SMART" id="SM00245"/>
    </source>
</evidence>
<dbReference type="PANTHER" id="PTHR32060:SF22">
    <property type="entry name" value="CARBOXYL-TERMINAL-PROCESSING PEPTIDASE 3, CHLOROPLASTIC"/>
    <property type="match status" value="1"/>
</dbReference>
<proteinExistence type="predicted"/>
<dbReference type="AlphaFoldDB" id="A0A238WPP9"/>
<dbReference type="EMBL" id="FZNY01000001">
    <property type="protein sequence ID" value="SNR48522.1"/>
    <property type="molecule type" value="Genomic_DNA"/>
</dbReference>
<dbReference type="SUPFAM" id="SSF52096">
    <property type="entry name" value="ClpP/crotonase"/>
    <property type="match status" value="1"/>
</dbReference>
<dbReference type="GO" id="GO:0004175">
    <property type="term" value="F:endopeptidase activity"/>
    <property type="evidence" value="ECO:0007669"/>
    <property type="project" value="TreeGrafter"/>
</dbReference>
<feature type="signal peptide" evidence="1">
    <location>
        <begin position="1"/>
        <end position="19"/>
    </location>
</feature>
<dbReference type="Gene3D" id="3.90.226.10">
    <property type="entry name" value="2-enoyl-CoA Hydratase, Chain A, domain 1"/>
    <property type="match status" value="1"/>
</dbReference>
<feature type="domain" description="Tail specific protease" evidence="2">
    <location>
        <begin position="98"/>
        <end position="320"/>
    </location>
</feature>
<dbReference type="GO" id="GO:0006508">
    <property type="term" value="P:proteolysis"/>
    <property type="evidence" value="ECO:0007669"/>
    <property type="project" value="InterPro"/>
</dbReference>